<comment type="subcellular location">
    <subcellularLocation>
        <location evidence="4">Membrane</location>
        <topology evidence="4">Multi-pass membrane protein</topology>
    </subcellularLocation>
</comment>
<proteinExistence type="inferred from homology"/>
<evidence type="ECO:0000256" key="1">
    <source>
        <dbReference type="ARBA" id="ARBA00022692"/>
    </source>
</evidence>
<comment type="similarity">
    <text evidence="4">Belongs to the AIM11 family.</text>
</comment>
<reference evidence="6" key="1">
    <citation type="submission" date="2023-03" db="EMBL/GenBank/DDBJ databases">
        <title>Near-Complete genome sequence of Lipomyces tetrasporous NRRL Y-64009, an oleaginous yeast capable of growing on lignocellulosic hydrolysates.</title>
        <authorList>
            <consortium name="Lawrence Berkeley National Laboratory"/>
            <person name="Jagtap S.S."/>
            <person name="Liu J.-J."/>
            <person name="Walukiewicz H.E."/>
            <person name="Pangilinan J."/>
            <person name="Lipzen A."/>
            <person name="Ahrendt S."/>
            <person name="Koriabine M."/>
            <person name="Cobaugh K."/>
            <person name="Salamov A."/>
            <person name="Yoshinaga Y."/>
            <person name="Ng V."/>
            <person name="Daum C."/>
            <person name="Grigoriev I.V."/>
            <person name="Slininger P.J."/>
            <person name="Dien B.S."/>
            <person name="Jin Y.-S."/>
            <person name="Rao C.V."/>
        </authorList>
    </citation>
    <scope>NUCLEOTIDE SEQUENCE</scope>
    <source>
        <strain evidence="6">NRRL Y-64009</strain>
    </source>
</reference>
<keyword evidence="3 4" id="KW-0472">Membrane</keyword>
<evidence type="ECO:0000256" key="4">
    <source>
        <dbReference type="RuleBase" id="RU367098"/>
    </source>
</evidence>
<sequence length="181" mass="20426">MSLAMGASDQTPPSSPEQAPPVPPVPPAKRSWRESLTPERKKLYRNFLFATTATYLSVMITKRAITARRHVPSLFHHNNYVPQFNKYQDGIQAVTLGTLLSCSTFAMGVTGVALVFNINNPYEFHAAMRKYMRGLGLQTELSKELEKNLDPRVKELEDAIEGFLSDSFPEERPDAKREKKN</sequence>
<organism evidence="6 7">
    <name type="scientific">Lipomyces tetrasporus</name>
    <dbReference type="NCBI Taxonomy" id="54092"/>
    <lineage>
        <taxon>Eukaryota</taxon>
        <taxon>Fungi</taxon>
        <taxon>Dikarya</taxon>
        <taxon>Ascomycota</taxon>
        <taxon>Saccharomycotina</taxon>
        <taxon>Lipomycetes</taxon>
        <taxon>Lipomycetales</taxon>
        <taxon>Lipomycetaceae</taxon>
        <taxon>Lipomyces</taxon>
    </lineage>
</organism>
<feature type="region of interest" description="Disordered" evidence="5">
    <location>
        <begin position="1"/>
        <end position="34"/>
    </location>
</feature>
<keyword evidence="1 4" id="KW-0812">Transmembrane</keyword>
<keyword evidence="7" id="KW-1185">Reference proteome</keyword>
<evidence type="ECO:0000313" key="7">
    <source>
        <dbReference type="Proteomes" id="UP001217417"/>
    </source>
</evidence>
<protein>
    <recommendedName>
        <fullName evidence="4">Altered inheritance of mitochondria protein 11</fullName>
    </recommendedName>
</protein>
<evidence type="ECO:0000256" key="2">
    <source>
        <dbReference type="ARBA" id="ARBA00022989"/>
    </source>
</evidence>
<dbReference type="EMBL" id="JARPMG010000002">
    <property type="protein sequence ID" value="KAJ8103128.1"/>
    <property type="molecule type" value="Genomic_DNA"/>
</dbReference>
<dbReference type="PANTHER" id="PTHR39136">
    <property type="entry name" value="ALTERED INHERITANCE OF MITOCHONDRIA PROTEIN 11"/>
    <property type="match status" value="1"/>
</dbReference>
<dbReference type="PANTHER" id="PTHR39136:SF1">
    <property type="entry name" value="ALTERED INHERITANCE OF MITOCHONDRIA PROTEIN 11"/>
    <property type="match status" value="1"/>
</dbReference>
<feature type="compositionally biased region" description="Pro residues" evidence="5">
    <location>
        <begin position="13"/>
        <end position="27"/>
    </location>
</feature>
<dbReference type="InterPro" id="IPR038814">
    <property type="entry name" value="AIM11"/>
</dbReference>
<dbReference type="GO" id="GO:0016020">
    <property type="term" value="C:membrane"/>
    <property type="evidence" value="ECO:0007669"/>
    <property type="project" value="UniProtKB-SubCell"/>
</dbReference>
<dbReference type="Proteomes" id="UP001217417">
    <property type="component" value="Unassembled WGS sequence"/>
</dbReference>
<gene>
    <name evidence="4" type="primary">AIM11</name>
    <name evidence="6" type="ORF">POJ06DRAFT_236065</name>
</gene>
<evidence type="ECO:0000256" key="3">
    <source>
        <dbReference type="ARBA" id="ARBA00023136"/>
    </source>
</evidence>
<comment type="caution">
    <text evidence="6">The sequence shown here is derived from an EMBL/GenBank/DDBJ whole genome shotgun (WGS) entry which is preliminary data.</text>
</comment>
<keyword evidence="2 4" id="KW-1133">Transmembrane helix</keyword>
<accession>A0AAD7QXI4</accession>
<dbReference type="GO" id="GO:0005739">
    <property type="term" value="C:mitochondrion"/>
    <property type="evidence" value="ECO:0007669"/>
    <property type="project" value="TreeGrafter"/>
</dbReference>
<dbReference type="AlphaFoldDB" id="A0AAD7QXI4"/>
<evidence type="ECO:0000313" key="6">
    <source>
        <dbReference type="EMBL" id="KAJ8103128.1"/>
    </source>
</evidence>
<feature type="transmembrane region" description="Helical" evidence="4">
    <location>
        <begin position="43"/>
        <end position="60"/>
    </location>
</feature>
<name>A0AAD7QXI4_9ASCO</name>
<evidence type="ECO:0000256" key="5">
    <source>
        <dbReference type="SAM" id="MobiDB-lite"/>
    </source>
</evidence>